<dbReference type="NCBIfam" id="TIGR02244">
    <property type="entry name" value="HAD-IG-Ncltidse"/>
    <property type="match status" value="1"/>
</dbReference>
<reference evidence="9" key="1">
    <citation type="submission" date="2022-11" db="UniProtKB">
        <authorList>
            <consortium name="WormBaseParasite"/>
        </authorList>
    </citation>
    <scope>IDENTIFICATION</scope>
</reference>
<dbReference type="FunFam" id="3.40.50.1000:FF:000021">
    <property type="entry name" value="NT5C2 isoform 1"/>
    <property type="match status" value="1"/>
</dbReference>
<dbReference type="PANTHER" id="PTHR12103:SF15">
    <property type="entry name" value="CYTOSOLIC PURINE 5'-NUCLEOTIDASE"/>
    <property type="match status" value="1"/>
</dbReference>
<dbReference type="InterPro" id="IPR023214">
    <property type="entry name" value="HAD_sf"/>
</dbReference>
<dbReference type="GO" id="GO:0046037">
    <property type="term" value="P:GMP metabolic process"/>
    <property type="evidence" value="ECO:0007669"/>
    <property type="project" value="UniProtKB-ARBA"/>
</dbReference>
<name>A0A914Z8F5_9BILA</name>
<evidence type="ECO:0000256" key="4">
    <source>
        <dbReference type="ARBA" id="ARBA00022842"/>
    </source>
</evidence>
<feature type="region of interest" description="Disordered" evidence="7">
    <location>
        <begin position="499"/>
        <end position="550"/>
    </location>
</feature>
<evidence type="ECO:0000313" key="8">
    <source>
        <dbReference type="Proteomes" id="UP000887577"/>
    </source>
</evidence>
<dbReference type="WBParaSite" id="PSU_v2.g6533.t1">
    <property type="protein sequence ID" value="PSU_v2.g6533.t1"/>
    <property type="gene ID" value="PSU_v2.g6533"/>
</dbReference>
<evidence type="ECO:0000256" key="6">
    <source>
        <dbReference type="PIRSR" id="PIRSR017434-2"/>
    </source>
</evidence>
<evidence type="ECO:0000256" key="5">
    <source>
        <dbReference type="PIRSR" id="PIRSR017434-1"/>
    </source>
</evidence>
<dbReference type="CDD" id="cd07522">
    <property type="entry name" value="HAD_cN-II"/>
    <property type="match status" value="1"/>
</dbReference>
<feature type="active site" description="Nucleophile" evidence="5">
    <location>
        <position position="33"/>
    </location>
</feature>
<protein>
    <submittedName>
        <fullName evidence="9">Cytosolic purine 5'-nucleotidase</fullName>
    </submittedName>
</protein>
<feature type="active site" description="Proton donor" evidence="5">
    <location>
        <position position="35"/>
    </location>
</feature>
<feature type="binding site" evidence="6">
    <location>
        <position position="35"/>
    </location>
    <ligand>
        <name>GMP</name>
        <dbReference type="ChEBI" id="CHEBI:58115"/>
    </ligand>
</feature>
<keyword evidence="2 6" id="KW-0479">Metal-binding</keyword>
<dbReference type="GO" id="GO:0046872">
    <property type="term" value="F:metal ion binding"/>
    <property type="evidence" value="ECO:0007669"/>
    <property type="project" value="UniProtKB-KW"/>
</dbReference>
<feature type="binding site" evidence="6">
    <location>
        <position position="323"/>
    </location>
    <ligand>
        <name>Mg(2+)</name>
        <dbReference type="ChEBI" id="CHEBI:18420"/>
    </ligand>
</feature>
<sequence>MFDDLATHKRSPENRVFVNRNLRLEKIKFFGFDMDYTLAIYKSPDFESMAFDLVVNRLISLGYPEDLKQFKYNPIFPVRGLWFDMIYGNLLKVDGFGNILMGSHGLNFVTPAEIEECYPNKFVQLIDTKIYVLNTLFNLPETYLIACLVDYFDNSSEYTKTNDKTGVKSGDVIMSYKSIFQDVRAAVDWVHFAGGMKKCVLENLSKYVENDPRIKILLSQLRENDRKTFLLTNSDFTYTNGIMKYLIGEDWTSYFDIAIVDAHKPRFFAEGTVFREVNTATGALKIGIHSGPLCKGAVYSGGSCDAFRHLLKMKGRDVLYVGDHIFGDVLRSKKTRGWKTFLVVPELNHELSVWTGRKPLFEKLGELDSKMAELYRNLDGKTRSKPEISNILNAIKEVTYEMDHEYGILGSLFRSGSRTTFFASQVERYADIYASSCYNLVHYPIFYFFRAPMMLMPHESTVDHAAVMHQKSHRLHHQDSVGDQVRDWNKLNLKSSTFCHEEDEEENDTHSSSDTDNGDSSRRPEHEDSAEVGIHNQENSHEQKGPSADVVVENQAFVERGD</sequence>
<accession>A0A914Z8F5</accession>
<feature type="binding site" evidence="6">
    <location>
        <position position="33"/>
    </location>
    <ligand>
        <name>Mg(2+)</name>
        <dbReference type="ChEBI" id="CHEBI:18420"/>
    </ligand>
</feature>
<dbReference type="PIRSF" id="PIRSF017434">
    <property type="entry name" value="Purine_5'-nucleotidase"/>
    <property type="match status" value="1"/>
</dbReference>
<dbReference type="Gene3D" id="3.40.50.1000">
    <property type="entry name" value="HAD superfamily/HAD-like"/>
    <property type="match status" value="1"/>
</dbReference>
<comment type="similarity">
    <text evidence="1">Belongs to the 5'(3')-deoxyribonucleotidase family.</text>
</comment>
<evidence type="ECO:0000256" key="2">
    <source>
        <dbReference type="ARBA" id="ARBA00022723"/>
    </source>
</evidence>
<evidence type="ECO:0000313" key="9">
    <source>
        <dbReference type="WBParaSite" id="PSU_v2.g6533.t1"/>
    </source>
</evidence>
<evidence type="ECO:0000256" key="7">
    <source>
        <dbReference type="SAM" id="MobiDB-lite"/>
    </source>
</evidence>
<keyword evidence="4 6" id="KW-0460">Magnesium</keyword>
<dbReference type="AlphaFoldDB" id="A0A914Z8F5"/>
<dbReference type="PANTHER" id="PTHR12103">
    <property type="entry name" value="5'-NUCLEOTIDASE DOMAIN-CONTAINING"/>
    <property type="match status" value="1"/>
</dbReference>
<dbReference type="InterPro" id="IPR008380">
    <property type="entry name" value="HAD-SF_hydro_IG_5-nucl"/>
</dbReference>
<evidence type="ECO:0000256" key="1">
    <source>
        <dbReference type="ARBA" id="ARBA00009589"/>
    </source>
</evidence>
<evidence type="ECO:0000256" key="3">
    <source>
        <dbReference type="ARBA" id="ARBA00022801"/>
    </source>
</evidence>
<dbReference type="Proteomes" id="UP000887577">
    <property type="component" value="Unplaced"/>
</dbReference>
<dbReference type="SUPFAM" id="SSF56784">
    <property type="entry name" value="HAD-like"/>
    <property type="match status" value="1"/>
</dbReference>
<organism evidence="8 9">
    <name type="scientific">Panagrolaimus superbus</name>
    <dbReference type="NCBI Taxonomy" id="310955"/>
    <lineage>
        <taxon>Eukaryota</taxon>
        <taxon>Metazoa</taxon>
        <taxon>Ecdysozoa</taxon>
        <taxon>Nematoda</taxon>
        <taxon>Chromadorea</taxon>
        <taxon>Rhabditida</taxon>
        <taxon>Tylenchina</taxon>
        <taxon>Panagrolaimomorpha</taxon>
        <taxon>Panagrolaimoidea</taxon>
        <taxon>Panagrolaimidae</taxon>
        <taxon>Panagrolaimus</taxon>
    </lineage>
</organism>
<comment type="cofactor">
    <cofactor evidence="6">
        <name>Mg(2+)</name>
        <dbReference type="ChEBI" id="CHEBI:18420"/>
    </cofactor>
    <text evidence="6">Binds 1 Mg(2+) ion per subunit.</text>
</comment>
<dbReference type="InterPro" id="IPR036412">
    <property type="entry name" value="HAD-like_sf"/>
</dbReference>
<dbReference type="InterPro" id="IPR016695">
    <property type="entry name" value="Pur_nucleotidase"/>
</dbReference>
<keyword evidence="3" id="KW-0378">Hydrolase</keyword>
<proteinExistence type="inferred from homology"/>
<feature type="compositionally biased region" description="Basic and acidic residues" evidence="7">
    <location>
        <begin position="508"/>
        <end position="529"/>
    </location>
</feature>
<dbReference type="Pfam" id="PF05761">
    <property type="entry name" value="5_nucleotid"/>
    <property type="match status" value="1"/>
</dbReference>
<dbReference type="GO" id="GO:0008253">
    <property type="term" value="F:5'-nucleotidase activity"/>
    <property type="evidence" value="ECO:0007669"/>
    <property type="project" value="TreeGrafter"/>
</dbReference>
<keyword evidence="8" id="KW-1185">Reference proteome</keyword>